<comment type="similarity">
    <text evidence="1">Belongs to the sigma-70 factor family. ECF subfamily.</text>
</comment>
<dbReference type="InterPro" id="IPR013325">
    <property type="entry name" value="RNA_pol_sigma_r2"/>
</dbReference>
<dbReference type="PANTHER" id="PTHR43133">
    <property type="entry name" value="RNA POLYMERASE ECF-TYPE SIGMA FACTO"/>
    <property type="match status" value="1"/>
</dbReference>
<evidence type="ECO:0000256" key="3">
    <source>
        <dbReference type="ARBA" id="ARBA00023082"/>
    </source>
</evidence>
<reference evidence="7 8" key="1">
    <citation type="journal article" date="2004" name="Nat. Biotechnol.">
        <title>Complete genome sequence of the metabolically versatile photosynthetic bacterium Rhodopseudomonas palustris.</title>
        <authorList>
            <person name="Larimer F.W."/>
            <person name="Chain P."/>
            <person name="Hauser L."/>
            <person name="Lamerdin J."/>
            <person name="Malfatti S."/>
            <person name="Do L."/>
            <person name="Land M.L."/>
            <person name="Pelletier D.A."/>
            <person name="Beatty J.T."/>
            <person name="Lang A.S."/>
            <person name="Tabita F.R."/>
            <person name="Gibson J.L."/>
            <person name="Hanson T.E."/>
            <person name="Bobst C."/>
            <person name="Torres J.L."/>
            <person name="Peres C."/>
            <person name="Harrison F.H."/>
            <person name="Gibson J."/>
            <person name="Harwood C.S."/>
        </authorList>
    </citation>
    <scope>NUCLEOTIDE SEQUENCE [LARGE SCALE GENOMIC DNA]</scope>
    <source>
        <strain evidence="8">ATCC BAA-98 / CGA009</strain>
    </source>
</reference>
<dbReference type="Pfam" id="PF08281">
    <property type="entry name" value="Sigma70_r4_2"/>
    <property type="match status" value="1"/>
</dbReference>
<sequence length="188" mass="20803">MAFARGGERLSGVRSMTDSLAHLYADEHRRLQRFLIARGLSASAAADIVQEAFLRLLRAPREEVRDLRSYLFRTTDNLAIDEARRRRRNILATAVELDEAIADPSPLPDAVLISHQEFRALHAALAALPPRPREVLILHKFEGMSYADIAERLGISKNTVMAHMLRAMLCLKASFSAEGGGADGSSVR</sequence>
<evidence type="ECO:0000256" key="1">
    <source>
        <dbReference type="ARBA" id="ARBA00010641"/>
    </source>
</evidence>
<feature type="domain" description="RNA polymerase sigma factor 70 region 4 type 2" evidence="6">
    <location>
        <begin position="119"/>
        <end position="171"/>
    </location>
</feature>
<feature type="domain" description="RNA polymerase sigma-70 region 2" evidence="5">
    <location>
        <begin position="23"/>
        <end position="88"/>
    </location>
</feature>
<protein>
    <submittedName>
        <fullName evidence="7">RNA polymerase sigma factor</fullName>
    </submittedName>
</protein>
<evidence type="ECO:0000259" key="6">
    <source>
        <dbReference type="Pfam" id="PF08281"/>
    </source>
</evidence>
<dbReference type="Gene3D" id="1.10.1740.10">
    <property type="match status" value="1"/>
</dbReference>
<dbReference type="GO" id="GO:0003677">
    <property type="term" value="F:DNA binding"/>
    <property type="evidence" value="ECO:0007669"/>
    <property type="project" value="InterPro"/>
</dbReference>
<dbReference type="InterPro" id="IPR013249">
    <property type="entry name" value="RNA_pol_sigma70_r4_t2"/>
</dbReference>
<dbReference type="SUPFAM" id="SSF88659">
    <property type="entry name" value="Sigma3 and sigma4 domains of RNA polymerase sigma factors"/>
    <property type="match status" value="1"/>
</dbReference>
<evidence type="ECO:0000259" key="5">
    <source>
        <dbReference type="Pfam" id="PF04542"/>
    </source>
</evidence>
<keyword evidence="2" id="KW-0805">Transcription regulation</keyword>
<evidence type="ECO:0000256" key="2">
    <source>
        <dbReference type="ARBA" id="ARBA00023015"/>
    </source>
</evidence>
<dbReference type="RefSeq" id="WP_104512115.1">
    <property type="nucleotide sequence ID" value="NZ_CP116810.1"/>
</dbReference>
<evidence type="ECO:0000256" key="4">
    <source>
        <dbReference type="ARBA" id="ARBA00023163"/>
    </source>
</evidence>
<dbReference type="SUPFAM" id="SSF88946">
    <property type="entry name" value="Sigma2 domain of RNA polymerase sigma factors"/>
    <property type="match status" value="1"/>
</dbReference>
<proteinExistence type="inferred from homology"/>
<dbReference type="KEGG" id="rpa:TX73_016965"/>
<dbReference type="NCBIfam" id="TIGR02937">
    <property type="entry name" value="sigma70-ECF"/>
    <property type="match status" value="1"/>
</dbReference>
<dbReference type="InterPro" id="IPR013324">
    <property type="entry name" value="RNA_pol_sigma_r3/r4-like"/>
</dbReference>
<dbReference type="AlphaFoldDB" id="A0AAF0BRL4"/>
<name>A0AAF0BRL4_RHOPA</name>
<keyword evidence="3" id="KW-0731">Sigma factor</keyword>
<organism evidence="7 8">
    <name type="scientific">Rhodopseudomonas palustris (strain ATCC BAA-98 / CGA009)</name>
    <dbReference type="NCBI Taxonomy" id="258594"/>
    <lineage>
        <taxon>Bacteria</taxon>
        <taxon>Pseudomonadati</taxon>
        <taxon>Pseudomonadota</taxon>
        <taxon>Alphaproteobacteria</taxon>
        <taxon>Hyphomicrobiales</taxon>
        <taxon>Nitrobacteraceae</taxon>
        <taxon>Rhodopseudomonas</taxon>
    </lineage>
</organism>
<dbReference type="InterPro" id="IPR039425">
    <property type="entry name" value="RNA_pol_sigma-70-like"/>
</dbReference>
<dbReference type="InterPro" id="IPR036388">
    <property type="entry name" value="WH-like_DNA-bd_sf"/>
</dbReference>
<accession>A0AAF0BRL4</accession>
<dbReference type="GO" id="GO:0016987">
    <property type="term" value="F:sigma factor activity"/>
    <property type="evidence" value="ECO:0007669"/>
    <property type="project" value="UniProtKB-KW"/>
</dbReference>
<dbReference type="PANTHER" id="PTHR43133:SF63">
    <property type="entry name" value="RNA POLYMERASE SIGMA FACTOR FECI-RELATED"/>
    <property type="match status" value="1"/>
</dbReference>
<evidence type="ECO:0000313" key="7">
    <source>
        <dbReference type="EMBL" id="WCL93448.1"/>
    </source>
</evidence>
<dbReference type="Proteomes" id="UP000001426">
    <property type="component" value="Chromosome"/>
</dbReference>
<keyword evidence="4" id="KW-0804">Transcription</keyword>
<dbReference type="GeneID" id="66894368"/>
<dbReference type="InterPro" id="IPR014284">
    <property type="entry name" value="RNA_pol_sigma-70_dom"/>
</dbReference>
<dbReference type="InterPro" id="IPR007627">
    <property type="entry name" value="RNA_pol_sigma70_r2"/>
</dbReference>
<gene>
    <name evidence="7" type="ORF">TX73_016965</name>
</gene>
<dbReference type="EMBL" id="CP116810">
    <property type="protein sequence ID" value="WCL93448.1"/>
    <property type="molecule type" value="Genomic_DNA"/>
</dbReference>
<dbReference type="Gene3D" id="1.10.10.10">
    <property type="entry name" value="Winged helix-like DNA-binding domain superfamily/Winged helix DNA-binding domain"/>
    <property type="match status" value="1"/>
</dbReference>
<dbReference type="Pfam" id="PF04542">
    <property type="entry name" value="Sigma70_r2"/>
    <property type="match status" value="1"/>
</dbReference>
<dbReference type="GO" id="GO:0006352">
    <property type="term" value="P:DNA-templated transcription initiation"/>
    <property type="evidence" value="ECO:0007669"/>
    <property type="project" value="InterPro"/>
</dbReference>
<keyword evidence="8" id="KW-1185">Reference proteome</keyword>
<evidence type="ECO:0000313" key="8">
    <source>
        <dbReference type="Proteomes" id="UP000001426"/>
    </source>
</evidence>